<dbReference type="Gene3D" id="2.60.120.1440">
    <property type="match status" value="1"/>
</dbReference>
<evidence type="ECO:0000313" key="4">
    <source>
        <dbReference type="Proteomes" id="UP000281372"/>
    </source>
</evidence>
<dbReference type="PIRSF" id="PIRSF018266">
    <property type="entry name" value="FecR"/>
    <property type="match status" value="1"/>
</dbReference>
<dbReference type="PANTHER" id="PTHR30273:SF2">
    <property type="entry name" value="PROTEIN FECR"/>
    <property type="match status" value="1"/>
</dbReference>
<accession>A0A3M3LUF0</accession>
<dbReference type="EMBL" id="RBOW01000139">
    <property type="protein sequence ID" value="RMN38932.1"/>
    <property type="molecule type" value="Genomic_DNA"/>
</dbReference>
<dbReference type="Proteomes" id="UP000281372">
    <property type="component" value="Unassembled WGS sequence"/>
</dbReference>
<dbReference type="InterPro" id="IPR012373">
    <property type="entry name" value="Ferrdict_sens_TM"/>
</dbReference>
<evidence type="ECO:0000259" key="1">
    <source>
        <dbReference type="Pfam" id="PF04773"/>
    </source>
</evidence>
<proteinExistence type="predicted"/>
<dbReference type="GO" id="GO:0016989">
    <property type="term" value="F:sigma factor antagonist activity"/>
    <property type="evidence" value="ECO:0007669"/>
    <property type="project" value="TreeGrafter"/>
</dbReference>
<comment type="caution">
    <text evidence="3">The sequence shown here is derived from an EMBL/GenBank/DDBJ whole genome shotgun (WGS) entry which is preliminary data.</text>
</comment>
<dbReference type="Pfam" id="PF16220">
    <property type="entry name" value="DUF4880"/>
    <property type="match status" value="1"/>
</dbReference>
<name>A0A3M3LUF0_PSECA</name>
<organism evidence="3 4">
    <name type="scientific">Pseudomonas cannabina</name>
    <dbReference type="NCBI Taxonomy" id="86840"/>
    <lineage>
        <taxon>Bacteria</taxon>
        <taxon>Pseudomonadati</taxon>
        <taxon>Pseudomonadota</taxon>
        <taxon>Gammaproteobacteria</taxon>
        <taxon>Pseudomonadales</taxon>
        <taxon>Pseudomonadaceae</taxon>
        <taxon>Pseudomonas</taxon>
    </lineage>
</organism>
<dbReference type="Gene3D" id="3.55.50.30">
    <property type="match status" value="1"/>
</dbReference>
<dbReference type="Pfam" id="PF04773">
    <property type="entry name" value="FecR"/>
    <property type="match status" value="1"/>
</dbReference>
<feature type="domain" description="FecR N-terminal" evidence="2">
    <location>
        <begin position="21"/>
        <end position="61"/>
    </location>
</feature>
<gene>
    <name evidence="3" type="ORF">ALQ64_04047</name>
</gene>
<dbReference type="InterPro" id="IPR006860">
    <property type="entry name" value="FecR"/>
</dbReference>
<protein>
    <submittedName>
        <fullName evidence="3">Peptide ABC transporter substrate-binding protein</fullName>
    </submittedName>
</protein>
<feature type="domain" description="FecR protein" evidence="1">
    <location>
        <begin position="135"/>
        <end position="221"/>
    </location>
</feature>
<dbReference type="AlphaFoldDB" id="A0A3M3LUF0"/>
<sequence length="347" mass="37949">MAGAPMSDPLFSKAERDSITDAAAQWCVRLQADDCTDAERKAFEQWLTAHPLHAAEYQAMVEVWDITGQIEPLHPAPAIAIDSLQASPAVPRRTRRWAPHAAAAAVIALAIPVAAYVGWNQGWLPDTYHSYSAGNATRLVVLADGSRVELNLDTELTYANYRDRRSVTLKAGEAFFEVSHDNTHPFVVDAGQGSIKVTGTRFNVWMYQDQVRVTLVDGSVQVNSDRAHHTAGQRLEPGMQASYKAGDEAPSIRQTDARDTSLAWRNGKLIFNDLPLSQALPLINRYLSTPILLADTATGAMRIGGSYNTRDLSNLLASLPKVLPVYVTQNQNGNPVLNRRVPDAPKG</sequence>
<dbReference type="PANTHER" id="PTHR30273">
    <property type="entry name" value="PERIPLASMIC SIGNAL SENSOR AND SIGMA FACTOR ACTIVATOR FECR-RELATED"/>
    <property type="match status" value="1"/>
</dbReference>
<reference evidence="3 4" key="1">
    <citation type="submission" date="2018-08" db="EMBL/GenBank/DDBJ databases">
        <title>Recombination of ecologically and evolutionarily significant loci maintains genetic cohesion in the Pseudomonas syringae species complex.</title>
        <authorList>
            <person name="Dillon M."/>
            <person name="Thakur S."/>
            <person name="Almeida R.N.D."/>
            <person name="Weir B.S."/>
            <person name="Guttman D.S."/>
        </authorList>
    </citation>
    <scope>NUCLEOTIDE SEQUENCE [LARGE SCALE GENOMIC DNA]</scope>
    <source>
        <strain evidence="3 4">ICMP 2821</strain>
    </source>
</reference>
<evidence type="ECO:0000313" key="3">
    <source>
        <dbReference type="EMBL" id="RMN38932.1"/>
    </source>
</evidence>
<evidence type="ECO:0000259" key="2">
    <source>
        <dbReference type="Pfam" id="PF16220"/>
    </source>
</evidence>
<dbReference type="InterPro" id="IPR032623">
    <property type="entry name" value="FecR_N"/>
</dbReference>